<comment type="caution">
    <text evidence="3">The sequence shown here is derived from an EMBL/GenBank/DDBJ whole genome shotgun (WGS) entry which is preliminary data.</text>
</comment>
<organism evidence="3 4">
    <name type="scientific">Aeromicrobium panaciterrae</name>
    <dbReference type="NCBI Taxonomy" id="363861"/>
    <lineage>
        <taxon>Bacteria</taxon>
        <taxon>Bacillati</taxon>
        <taxon>Actinomycetota</taxon>
        <taxon>Actinomycetes</taxon>
        <taxon>Propionibacteriales</taxon>
        <taxon>Nocardioidaceae</taxon>
        <taxon>Aeromicrobium</taxon>
    </lineage>
</organism>
<dbReference type="Proteomes" id="UP001257739">
    <property type="component" value="Unassembled WGS sequence"/>
</dbReference>
<dbReference type="EC" id="3.6.1.40" evidence="3"/>
<gene>
    <name evidence="3" type="ORF">J2X11_002757</name>
</gene>
<dbReference type="PANTHER" id="PTHR30005">
    <property type="entry name" value="EXOPOLYPHOSPHATASE"/>
    <property type="match status" value="1"/>
</dbReference>
<dbReference type="RefSeq" id="WP_309972108.1">
    <property type="nucleotide sequence ID" value="NZ_JAVDWH010000001.1"/>
</dbReference>
<dbReference type="GO" id="GO:0008894">
    <property type="term" value="F:guanosine-5'-triphosphate,3'-diphosphate diphosphatase activity"/>
    <property type="evidence" value="ECO:0007669"/>
    <property type="project" value="UniProtKB-EC"/>
</dbReference>
<sequence>MRMGVLDIGSNTGHLLIVDAFRGGPPVPAHSYKEPLRLTDHLDSDGAISDDGVARLSKYMVEAKAEAEDKGCTQILAFATSAVRDAVNADDVITQVNQASGLELEVLAGDDEARLTFLAARRWFGWSSGRLGVFDIGGGSLEMAAGSDESPDVASSVPLGAGRLTREWLNAGKSGADLRLHVRSAIADEAGALLRGGSFDRAVATSKMFRSLARMCGAAPSSDGQYVRRSLRRDDLSPLVEQLATMRPDDVASLPGVSVDRADQMYAGAIVAAATMDLFDLAELEICPWALREGVLLEHLDQL</sequence>
<dbReference type="CDD" id="cd24056">
    <property type="entry name" value="ASKHA_NBD_MtPPX1-like"/>
    <property type="match status" value="1"/>
</dbReference>
<proteinExistence type="inferred from homology"/>
<evidence type="ECO:0000313" key="3">
    <source>
        <dbReference type="EMBL" id="MDR7087918.1"/>
    </source>
</evidence>
<evidence type="ECO:0000256" key="1">
    <source>
        <dbReference type="ARBA" id="ARBA00007125"/>
    </source>
</evidence>
<keyword evidence="4" id="KW-1185">Reference proteome</keyword>
<dbReference type="Gene3D" id="3.30.420.150">
    <property type="entry name" value="Exopolyphosphatase. Domain 2"/>
    <property type="match status" value="1"/>
</dbReference>
<dbReference type="InterPro" id="IPR050273">
    <property type="entry name" value="GppA/Ppx_hydrolase"/>
</dbReference>
<evidence type="ECO:0000259" key="2">
    <source>
        <dbReference type="Pfam" id="PF02541"/>
    </source>
</evidence>
<reference evidence="3 4" key="1">
    <citation type="submission" date="2023-07" db="EMBL/GenBank/DDBJ databases">
        <title>Sorghum-associated microbial communities from plants grown in Nebraska, USA.</title>
        <authorList>
            <person name="Schachtman D."/>
        </authorList>
    </citation>
    <scope>NUCLEOTIDE SEQUENCE [LARGE SCALE GENOMIC DNA]</scope>
    <source>
        <strain evidence="3 4">BE248</strain>
    </source>
</reference>
<dbReference type="SUPFAM" id="SSF53067">
    <property type="entry name" value="Actin-like ATPase domain"/>
    <property type="match status" value="2"/>
</dbReference>
<accession>A0ABU1URU3</accession>
<name>A0ABU1URU3_9ACTN</name>
<dbReference type="InterPro" id="IPR043129">
    <property type="entry name" value="ATPase_NBD"/>
</dbReference>
<dbReference type="PANTHER" id="PTHR30005:SF0">
    <property type="entry name" value="RETROGRADE REGULATION PROTEIN 2"/>
    <property type="match status" value="1"/>
</dbReference>
<dbReference type="EMBL" id="JAVDWH010000001">
    <property type="protein sequence ID" value="MDR7087918.1"/>
    <property type="molecule type" value="Genomic_DNA"/>
</dbReference>
<comment type="similarity">
    <text evidence="1">Belongs to the GppA/Ppx family.</text>
</comment>
<evidence type="ECO:0000313" key="4">
    <source>
        <dbReference type="Proteomes" id="UP001257739"/>
    </source>
</evidence>
<keyword evidence="3" id="KW-0378">Hydrolase</keyword>
<dbReference type="EC" id="3.6.1.11" evidence="3"/>
<feature type="domain" description="Ppx/GppA phosphatase N-terminal" evidence="2">
    <location>
        <begin position="29"/>
        <end position="301"/>
    </location>
</feature>
<dbReference type="GO" id="GO:0004309">
    <property type="term" value="F:exopolyphosphatase activity"/>
    <property type="evidence" value="ECO:0007669"/>
    <property type="project" value="UniProtKB-EC"/>
</dbReference>
<dbReference type="Gene3D" id="3.30.420.40">
    <property type="match status" value="1"/>
</dbReference>
<protein>
    <submittedName>
        <fullName evidence="3">Exopolyphosphatase/guanosine-5'-triphosphate, 3'-diphosphate pyrophosphatase</fullName>
        <ecNumber evidence="3">3.6.1.11</ecNumber>
        <ecNumber evidence="3">3.6.1.40</ecNumber>
    </submittedName>
</protein>
<dbReference type="Pfam" id="PF02541">
    <property type="entry name" value="Ppx-GppA"/>
    <property type="match status" value="1"/>
</dbReference>
<dbReference type="InterPro" id="IPR003695">
    <property type="entry name" value="Ppx_GppA_N"/>
</dbReference>